<protein>
    <submittedName>
        <fullName evidence="1">Uncharacterized protein</fullName>
    </submittedName>
</protein>
<organism evidence="1 2">
    <name type="scientific">Manihot esculenta</name>
    <name type="common">Cassava</name>
    <name type="synonym">Jatropha manihot</name>
    <dbReference type="NCBI Taxonomy" id="3983"/>
    <lineage>
        <taxon>Eukaryota</taxon>
        <taxon>Viridiplantae</taxon>
        <taxon>Streptophyta</taxon>
        <taxon>Embryophyta</taxon>
        <taxon>Tracheophyta</taxon>
        <taxon>Spermatophyta</taxon>
        <taxon>Magnoliopsida</taxon>
        <taxon>eudicotyledons</taxon>
        <taxon>Gunneridae</taxon>
        <taxon>Pentapetalae</taxon>
        <taxon>rosids</taxon>
        <taxon>fabids</taxon>
        <taxon>Malpighiales</taxon>
        <taxon>Euphorbiaceae</taxon>
        <taxon>Crotonoideae</taxon>
        <taxon>Manihoteae</taxon>
        <taxon>Manihot</taxon>
    </lineage>
</organism>
<name>A0ACB7GXD3_MANES</name>
<dbReference type="Proteomes" id="UP000091857">
    <property type="component" value="Chromosome 10"/>
</dbReference>
<proteinExistence type="predicted"/>
<dbReference type="EMBL" id="CM004396">
    <property type="protein sequence ID" value="KAG8645034.1"/>
    <property type="molecule type" value="Genomic_DNA"/>
</dbReference>
<keyword evidence="2" id="KW-1185">Reference proteome</keyword>
<gene>
    <name evidence="1" type="ORF">MANES_10G026351v8</name>
</gene>
<comment type="caution">
    <text evidence="1">The sequence shown here is derived from an EMBL/GenBank/DDBJ whole genome shotgun (WGS) entry which is preliminary data.</text>
</comment>
<evidence type="ECO:0000313" key="1">
    <source>
        <dbReference type="EMBL" id="KAG8645034.1"/>
    </source>
</evidence>
<sequence length="43" mass="4860">MPWHLFLSLFSVEAVLGDGCSFISCPLFDDRRPCWFRGHDSGG</sequence>
<accession>A0ACB7GXD3</accession>
<evidence type="ECO:0000313" key="2">
    <source>
        <dbReference type="Proteomes" id="UP000091857"/>
    </source>
</evidence>
<reference evidence="2" key="1">
    <citation type="journal article" date="2016" name="Nat. Biotechnol.">
        <title>Sequencing wild and cultivated cassava and related species reveals extensive interspecific hybridization and genetic diversity.</title>
        <authorList>
            <person name="Bredeson J.V."/>
            <person name="Lyons J.B."/>
            <person name="Prochnik S.E."/>
            <person name="Wu G.A."/>
            <person name="Ha C.M."/>
            <person name="Edsinger-Gonzales E."/>
            <person name="Grimwood J."/>
            <person name="Schmutz J."/>
            <person name="Rabbi I.Y."/>
            <person name="Egesi C."/>
            <person name="Nauluvula P."/>
            <person name="Lebot V."/>
            <person name="Ndunguru J."/>
            <person name="Mkamilo G."/>
            <person name="Bart R.S."/>
            <person name="Setter T.L."/>
            <person name="Gleadow R.M."/>
            <person name="Kulakow P."/>
            <person name="Ferguson M.E."/>
            <person name="Rounsley S."/>
            <person name="Rokhsar D.S."/>
        </authorList>
    </citation>
    <scope>NUCLEOTIDE SEQUENCE [LARGE SCALE GENOMIC DNA]</scope>
    <source>
        <strain evidence="2">cv. AM560-2</strain>
    </source>
</reference>